<dbReference type="SUPFAM" id="SSF54680">
    <property type="entry name" value="Pyrimidine nucleoside phosphorylase C-terminal domain"/>
    <property type="match status" value="1"/>
</dbReference>
<keyword evidence="4" id="KW-0808">Transferase</keyword>
<dbReference type="InterPro" id="IPR035902">
    <property type="entry name" value="Nuc_phospho_transferase"/>
</dbReference>
<comment type="subunit">
    <text evidence="2">Homodimer.</text>
</comment>
<dbReference type="InterPro" id="IPR017459">
    <property type="entry name" value="Glycosyl_Trfase_fam3_N_dom"/>
</dbReference>
<dbReference type="InterPro" id="IPR000312">
    <property type="entry name" value="Glycosyl_Trfase_fam3"/>
</dbReference>
<organism evidence="6 7">
    <name type="scientific">Sumerlaea chitinivorans</name>
    <dbReference type="NCBI Taxonomy" id="2250252"/>
    <lineage>
        <taxon>Bacteria</taxon>
        <taxon>Candidatus Sumerlaeota</taxon>
        <taxon>Candidatus Sumerlaeia</taxon>
        <taxon>Candidatus Sumerlaeales</taxon>
        <taxon>Candidatus Sumerlaeaceae</taxon>
        <taxon>Candidatus Sumerlaea</taxon>
    </lineage>
</organism>
<dbReference type="NCBIfam" id="NF004490">
    <property type="entry name" value="PRK05820.1"/>
    <property type="match status" value="1"/>
</dbReference>
<gene>
    <name evidence="6" type="ORF">BRCON_0373</name>
</gene>
<keyword evidence="3" id="KW-0328">Glycosyltransferase</keyword>
<dbReference type="InterPro" id="IPR036320">
    <property type="entry name" value="Glycosyl_Trfase_fam3_N_dom_sf"/>
</dbReference>
<dbReference type="KEGG" id="schv:BRCON_0373"/>
<dbReference type="SUPFAM" id="SSF47648">
    <property type="entry name" value="Nucleoside phosphorylase/phosphoribosyltransferase N-terminal domain"/>
    <property type="match status" value="1"/>
</dbReference>
<dbReference type="GO" id="GO:0009032">
    <property type="term" value="F:thymidine phosphorylase activity"/>
    <property type="evidence" value="ECO:0007669"/>
    <property type="project" value="TreeGrafter"/>
</dbReference>
<proteinExistence type="inferred from homology"/>
<dbReference type="Pfam" id="PF07831">
    <property type="entry name" value="PYNP_C"/>
    <property type="match status" value="1"/>
</dbReference>
<name>A0A2Z4Y223_SUMC1</name>
<dbReference type="Pfam" id="PF02885">
    <property type="entry name" value="Glycos_trans_3N"/>
    <property type="match status" value="1"/>
</dbReference>
<dbReference type="GO" id="GO:0006213">
    <property type="term" value="P:pyrimidine nucleoside metabolic process"/>
    <property type="evidence" value="ECO:0007669"/>
    <property type="project" value="InterPro"/>
</dbReference>
<accession>A0A2Z4Y223</accession>
<evidence type="ECO:0000256" key="4">
    <source>
        <dbReference type="ARBA" id="ARBA00022679"/>
    </source>
</evidence>
<dbReference type="PROSITE" id="PS00647">
    <property type="entry name" value="THYMID_PHOSPHORYLASE"/>
    <property type="match status" value="1"/>
</dbReference>
<feature type="domain" description="Pyrimidine nucleoside phosphorylase C-terminal" evidence="5">
    <location>
        <begin position="346"/>
        <end position="420"/>
    </location>
</feature>
<dbReference type="SUPFAM" id="SSF52418">
    <property type="entry name" value="Nucleoside phosphorylase/phosphoribosyltransferase catalytic domain"/>
    <property type="match status" value="1"/>
</dbReference>
<dbReference type="InterPro" id="IPR036566">
    <property type="entry name" value="PYNP-like_C_sf"/>
</dbReference>
<comment type="similarity">
    <text evidence="1">Belongs to the thymidine/pyrimidine-nucleoside phosphorylase family.</text>
</comment>
<dbReference type="GO" id="GO:0006206">
    <property type="term" value="P:pyrimidine nucleobase metabolic process"/>
    <property type="evidence" value="ECO:0007669"/>
    <property type="project" value="InterPro"/>
</dbReference>
<evidence type="ECO:0000313" key="7">
    <source>
        <dbReference type="Proteomes" id="UP000262583"/>
    </source>
</evidence>
<dbReference type="FunFam" id="3.40.1030.10:FF:000003">
    <property type="entry name" value="Pyrimidine-nucleoside phosphorylase"/>
    <property type="match status" value="1"/>
</dbReference>
<evidence type="ECO:0000256" key="2">
    <source>
        <dbReference type="ARBA" id="ARBA00011738"/>
    </source>
</evidence>
<dbReference type="Gene3D" id="3.40.1030.10">
    <property type="entry name" value="Nucleoside phosphorylase/phosphoribosyltransferase catalytic domain"/>
    <property type="match status" value="1"/>
</dbReference>
<evidence type="ECO:0000256" key="3">
    <source>
        <dbReference type="ARBA" id="ARBA00022676"/>
    </source>
</evidence>
<dbReference type="EMBL" id="CP030759">
    <property type="protein sequence ID" value="AXA35150.1"/>
    <property type="molecule type" value="Genomic_DNA"/>
</dbReference>
<dbReference type="AlphaFoldDB" id="A0A2Z4Y223"/>
<dbReference type="PANTHER" id="PTHR10515">
    <property type="entry name" value="THYMIDINE PHOSPHORYLASE"/>
    <property type="match status" value="1"/>
</dbReference>
<dbReference type="Pfam" id="PF00591">
    <property type="entry name" value="Glycos_transf_3"/>
    <property type="match status" value="1"/>
</dbReference>
<dbReference type="GO" id="GO:0005829">
    <property type="term" value="C:cytosol"/>
    <property type="evidence" value="ECO:0007669"/>
    <property type="project" value="TreeGrafter"/>
</dbReference>
<dbReference type="Gene3D" id="3.90.1170.30">
    <property type="entry name" value="Pyrimidine nucleoside phosphorylase-like, C-terminal domain"/>
    <property type="match status" value="1"/>
</dbReference>
<sequence length="435" mass="46734">MRFVDIIIRKRDGATLTDEEIAYAIQAYLRDEAADYQMAALLMAIFFQGMTPAETAALTREMISSGEVYDLSSLNIPFPVDKHSTGGVGDKVSLPLAPLAAACGVAVPMVSGRGLGHTGGTLDKLESIPGFNVRLTREQYFRQLEKIGVVMAGQSDTFVPADKRLYALRDVTGTVESIPLICASIMSKKIASGARALVMDVKTGSGAFMKTLDDSRALAQGLIGVGKEMQRPVHAFITDMNQPLGRKIGNSLEVLESLECLRGEGPSDLREITLRLTAEMLILGGVEQTEEAAFARCVRAIENGSALTKFRELVEAQGGDPRIVDDPSRLEVAPDVAVLEAETAGYLAATDCRAIGNAAVVLGAGRNKMTDSIDHGVGLEMLVKIGDRIEPKQPLVRIIHRGGKGLDECLARLRKAFVIQSEPVAAPPLIYERLT</sequence>
<dbReference type="PANTHER" id="PTHR10515:SF0">
    <property type="entry name" value="THYMIDINE PHOSPHORYLASE"/>
    <property type="match status" value="1"/>
</dbReference>
<dbReference type="Proteomes" id="UP000262583">
    <property type="component" value="Chromosome"/>
</dbReference>
<dbReference type="InterPro" id="IPR018090">
    <property type="entry name" value="Pyrmidine_PPas_bac/euk"/>
</dbReference>
<dbReference type="PIRSF" id="PIRSF000478">
    <property type="entry name" value="TP_PyNP"/>
    <property type="match status" value="1"/>
</dbReference>
<reference evidence="6 7" key="1">
    <citation type="submission" date="2018-05" db="EMBL/GenBank/DDBJ databases">
        <title>A metagenomic window into the 2 km-deep terrestrial subsurface aquifer revealed taxonomically and functionally diverse microbial community comprising novel uncultured bacterial lineages.</title>
        <authorList>
            <person name="Kadnikov V.V."/>
            <person name="Mardanov A.V."/>
            <person name="Beletsky A.V."/>
            <person name="Banks D."/>
            <person name="Pimenov N.V."/>
            <person name="Frank Y.A."/>
            <person name="Karnachuk O.V."/>
            <person name="Ravin N.V."/>
        </authorList>
    </citation>
    <scope>NUCLEOTIDE SEQUENCE [LARGE SCALE GENOMIC DNA]</scope>
    <source>
        <strain evidence="6">BY</strain>
    </source>
</reference>
<evidence type="ECO:0000259" key="5">
    <source>
        <dbReference type="SMART" id="SM00941"/>
    </source>
</evidence>
<dbReference type="InterPro" id="IPR013102">
    <property type="entry name" value="PYNP_C"/>
</dbReference>
<dbReference type="InterPro" id="IPR017872">
    <property type="entry name" value="Pyrmidine_PPase_CS"/>
</dbReference>
<dbReference type="NCBIfam" id="TIGR02644">
    <property type="entry name" value="Y_phosphoryl"/>
    <property type="match status" value="1"/>
</dbReference>
<protein>
    <submittedName>
        <fullName evidence="6">Pyrimidine-nucleoside phosphorylase</fullName>
    </submittedName>
</protein>
<dbReference type="InterPro" id="IPR000053">
    <property type="entry name" value="Thymidine/pyrmidine_PPase"/>
</dbReference>
<dbReference type="SMART" id="SM00941">
    <property type="entry name" value="PYNP_C"/>
    <property type="match status" value="1"/>
</dbReference>
<dbReference type="GO" id="GO:0004645">
    <property type="term" value="F:1,4-alpha-oligoglucan phosphorylase activity"/>
    <property type="evidence" value="ECO:0007669"/>
    <property type="project" value="InterPro"/>
</dbReference>
<evidence type="ECO:0000313" key="6">
    <source>
        <dbReference type="EMBL" id="AXA35150.1"/>
    </source>
</evidence>
<evidence type="ECO:0000256" key="1">
    <source>
        <dbReference type="ARBA" id="ARBA00006915"/>
    </source>
</evidence>
<dbReference type="Gene3D" id="1.20.970.10">
    <property type="entry name" value="Transferase, Pyrimidine Nucleoside Phosphorylase, Chain C"/>
    <property type="match status" value="1"/>
</dbReference>